<sequence length="166" mass="17079">MNPSADVSLVDVDQEVADQLLALAKRDASPDEVAPPLGGPGWNLERTAWFFSYHSAAAAGLDGPAAEKSWAVFCGQSIAGSVRLKRDGAALVPTAETGIWLGRSFRSRGIGGAALDLVLAEARRAGLQRVIARTLAGNSSAQRLLAAAGAALTQDSDGTVLAVVDL</sequence>
<evidence type="ECO:0000313" key="3">
    <source>
        <dbReference type="Proteomes" id="UP000031196"/>
    </source>
</evidence>
<evidence type="ECO:0000259" key="1">
    <source>
        <dbReference type="PROSITE" id="PS51186"/>
    </source>
</evidence>
<dbReference type="Pfam" id="PF13302">
    <property type="entry name" value="Acetyltransf_3"/>
    <property type="match status" value="1"/>
</dbReference>
<dbReference type="InterPro" id="IPR016181">
    <property type="entry name" value="Acyl_CoA_acyltransferase"/>
</dbReference>
<dbReference type="AlphaFoldDB" id="A0A0B4D9J5"/>
<dbReference type="SUPFAM" id="SSF55729">
    <property type="entry name" value="Acyl-CoA N-acyltransferases (Nat)"/>
    <property type="match status" value="1"/>
</dbReference>
<feature type="domain" description="N-acetyltransferase" evidence="1">
    <location>
        <begin position="7"/>
        <end position="166"/>
    </location>
</feature>
<protein>
    <submittedName>
        <fullName evidence="2">GCN5 family acetyltransferase</fullName>
    </submittedName>
</protein>
<name>A0A0B4D9J5_PSEPS</name>
<keyword evidence="2" id="KW-0808">Transferase</keyword>
<dbReference type="RefSeq" id="WP_043454819.1">
    <property type="nucleotide sequence ID" value="NZ_JWTB01000032.1"/>
</dbReference>
<organism evidence="2 3">
    <name type="scientific">Pseudarthrobacter phenanthrenivorans</name>
    <name type="common">Arthrobacter phenanthrenivorans</name>
    <dbReference type="NCBI Taxonomy" id="361575"/>
    <lineage>
        <taxon>Bacteria</taxon>
        <taxon>Bacillati</taxon>
        <taxon>Actinomycetota</taxon>
        <taxon>Actinomycetes</taxon>
        <taxon>Micrococcales</taxon>
        <taxon>Micrococcaceae</taxon>
        <taxon>Pseudarthrobacter</taxon>
    </lineage>
</organism>
<accession>A0A0B4D9J5</accession>
<dbReference type="InterPro" id="IPR000182">
    <property type="entry name" value="GNAT_dom"/>
</dbReference>
<proteinExistence type="predicted"/>
<dbReference type="PROSITE" id="PS51186">
    <property type="entry name" value="GNAT"/>
    <property type="match status" value="1"/>
</dbReference>
<dbReference type="Proteomes" id="UP000031196">
    <property type="component" value="Unassembled WGS sequence"/>
</dbReference>
<dbReference type="CDD" id="cd04301">
    <property type="entry name" value="NAT_SF"/>
    <property type="match status" value="1"/>
</dbReference>
<dbReference type="Gene3D" id="3.40.630.30">
    <property type="match status" value="1"/>
</dbReference>
<reference evidence="2 3" key="1">
    <citation type="submission" date="2014-12" db="EMBL/GenBank/DDBJ databases">
        <title>Genome sequencing of Arthrobacter phenanthrenivorans SWC37.</title>
        <authorList>
            <person name="Tan P.W."/>
            <person name="Chan K.-G."/>
        </authorList>
    </citation>
    <scope>NUCLEOTIDE SEQUENCE [LARGE SCALE GENOMIC DNA]</scope>
    <source>
        <strain evidence="2 3">SWC37</strain>
    </source>
</reference>
<dbReference type="EMBL" id="JWTB01000032">
    <property type="protein sequence ID" value="KIC65432.1"/>
    <property type="molecule type" value="Genomic_DNA"/>
</dbReference>
<gene>
    <name evidence="2" type="ORF">RM50_16310</name>
</gene>
<dbReference type="GO" id="GO:0016747">
    <property type="term" value="F:acyltransferase activity, transferring groups other than amino-acyl groups"/>
    <property type="evidence" value="ECO:0007669"/>
    <property type="project" value="InterPro"/>
</dbReference>
<evidence type="ECO:0000313" key="2">
    <source>
        <dbReference type="EMBL" id="KIC65432.1"/>
    </source>
</evidence>
<dbReference type="OrthoDB" id="4938828at2"/>
<comment type="caution">
    <text evidence="2">The sequence shown here is derived from an EMBL/GenBank/DDBJ whole genome shotgun (WGS) entry which is preliminary data.</text>
</comment>